<sequence length="1056" mass="106506">MRHYLLATCAIAALSPALAVPALAETVSEDVTETLRTSTIKDGAPDFITIAEGASVTLEDGVAVWQDSNHDVTNEGTIAIEDGDPGSTGISSTAGAQGTIENSGTITVDESYEGEDSDNDGDLDGPFAVGSNRAGIRTLGAHEGDILNSGTIAVEGKDSFGIVLGGALTGDLSNTGDISVVGDRSVGVQTGDITGDVTLGGSIGAQGEDAMAVHLGGDVTGAVTVTGDLAVTGYRNTSAPSDTSKLDADDLLQGGPALLIEGDVTGGVHIAGASGEGEEASEAASVISYGAAPGVLIGGTEGALTLGPVADNGDAFGLVVDGTVEGRGVYAGVSATGLQIGGRGGAVTVANGMSVGGGIGANSTDAAATALHIGNGASVPVLRVSGALAAVSGNSDTSQATALLVNEGATVTTIRNSGSISAETGAKGTARAIHDKSGTVALIENSGSIAASGAGEGRAIAIDLSANASGATIRQTEVAEDVEAPSITGDVRFGSGNDVFEVADGTVTGNVAFGAGDNQLTLSGDAEMAGDVTFGSGADAMSLTGQSVHHGTVDFGGGADTLNIGGDAVFTGGLANAGSLAVNVSGGQFNIHTPSSIASLDMGENATLGVLLDKEEGAGTLLNVSGNASFAGGATLALQLADVSDAEGRYTVLQAGSLDGLDGLETDTALIPFLFKASIAEDAGANQLAVDIARRDAQELGFNRSQATAYDAIFAALGEDDEIGGVFLGITDGDQFRDTVNQMLPDHAGGAFQGISLGTRAFIRQLADPHNPTYEMGGLDIIVSAAGWDLNKDQGETAAFDEGGLGFSLAAQKDIGFGKLGLSGTWLWNDYTSGGDDNRITSDTYELAAFWQGQWGGIAAFSRASIGTVNFDGRRNFHGMDGSDQIDREVSRNWDGTMMSFSGGVSGEGGGRMFFFRPALSFDYIRLEEDGYSETGGGKGLNLIVEDRTSDEFAVNGSMTVGVDLKGTTNQATGWFRLETEGGWREIVGGSLGATTAHFEDGERFTLEPEQVDSGWFARLRAVGGASNYSFTGSVGAEDRLDDVALTLRGSARMRF</sequence>
<dbReference type="PROSITE" id="PS51208">
    <property type="entry name" value="AUTOTRANSPORTER"/>
    <property type="match status" value="1"/>
</dbReference>
<protein>
    <submittedName>
        <fullName evidence="3">Autotransporter domain-containing protein</fullName>
    </submittedName>
</protein>
<evidence type="ECO:0000256" key="1">
    <source>
        <dbReference type="SAM" id="SignalP"/>
    </source>
</evidence>
<comment type="caution">
    <text evidence="3">The sequence shown here is derived from an EMBL/GenBank/DDBJ whole genome shotgun (WGS) entry which is preliminary data.</text>
</comment>
<name>A0A420EE90_9SPHN</name>
<dbReference type="InterPro" id="IPR036709">
    <property type="entry name" value="Autotransporte_beta_dom_sf"/>
</dbReference>
<gene>
    <name evidence="3" type="ORF">D6851_14310</name>
</gene>
<dbReference type="OrthoDB" id="7613961at2"/>
<dbReference type="InterPro" id="IPR005546">
    <property type="entry name" value="Autotransporte_beta"/>
</dbReference>
<proteinExistence type="predicted"/>
<feature type="domain" description="Autotransporter" evidence="2">
    <location>
        <begin position="745"/>
        <end position="1056"/>
    </location>
</feature>
<dbReference type="Proteomes" id="UP000284395">
    <property type="component" value="Unassembled WGS sequence"/>
</dbReference>
<evidence type="ECO:0000313" key="3">
    <source>
        <dbReference type="EMBL" id="RKF18962.1"/>
    </source>
</evidence>
<dbReference type="Gene3D" id="2.40.128.130">
    <property type="entry name" value="Autotransporter beta-domain"/>
    <property type="match status" value="1"/>
</dbReference>
<dbReference type="RefSeq" id="WP_120325583.1">
    <property type="nucleotide sequence ID" value="NZ_RAPF01000008.1"/>
</dbReference>
<keyword evidence="1" id="KW-0732">Signal</keyword>
<reference evidence="3 4" key="1">
    <citation type="submission" date="2018-09" db="EMBL/GenBank/DDBJ databases">
        <title>Altererythrobacter spongiae sp. nov., isolated from a marine sponge.</title>
        <authorList>
            <person name="Zhuang L."/>
            <person name="Luo L."/>
        </authorList>
    </citation>
    <scope>NUCLEOTIDE SEQUENCE [LARGE SCALE GENOMIC DNA]</scope>
    <source>
        <strain evidence="3 4">HN-Y73</strain>
    </source>
</reference>
<organism evidence="3 4">
    <name type="scientific">Altericroceibacterium spongiae</name>
    <dbReference type="NCBI Taxonomy" id="2320269"/>
    <lineage>
        <taxon>Bacteria</taxon>
        <taxon>Pseudomonadati</taxon>
        <taxon>Pseudomonadota</taxon>
        <taxon>Alphaproteobacteria</taxon>
        <taxon>Sphingomonadales</taxon>
        <taxon>Erythrobacteraceae</taxon>
        <taxon>Altericroceibacterium</taxon>
    </lineage>
</organism>
<evidence type="ECO:0000313" key="4">
    <source>
        <dbReference type="Proteomes" id="UP000284395"/>
    </source>
</evidence>
<dbReference type="SUPFAM" id="SSF103515">
    <property type="entry name" value="Autotransporter"/>
    <property type="match status" value="1"/>
</dbReference>
<keyword evidence="4" id="KW-1185">Reference proteome</keyword>
<accession>A0A420EE90</accession>
<feature type="signal peptide" evidence="1">
    <location>
        <begin position="1"/>
        <end position="24"/>
    </location>
</feature>
<evidence type="ECO:0000259" key="2">
    <source>
        <dbReference type="PROSITE" id="PS51208"/>
    </source>
</evidence>
<dbReference type="EMBL" id="RAPF01000008">
    <property type="protein sequence ID" value="RKF18962.1"/>
    <property type="molecule type" value="Genomic_DNA"/>
</dbReference>
<feature type="chain" id="PRO_5019162091" evidence="1">
    <location>
        <begin position="25"/>
        <end position="1056"/>
    </location>
</feature>
<dbReference type="AlphaFoldDB" id="A0A420EE90"/>